<comment type="subcellular location">
    <subcellularLocation>
        <location evidence="1">Cell membrane</location>
        <topology evidence="1">Multi-pass membrane protein</topology>
    </subcellularLocation>
</comment>
<protein>
    <submittedName>
        <fullName evidence="9">ABC transporter permease</fullName>
    </submittedName>
</protein>
<keyword evidence="2" id="KW-1003">Cell membrane</keyword>
<dbReference type="Pfam" id="PF12704">
    <property type="entry name" value="MacB_PCD"/>
    <property type="match status" value="1"/>
</dbReference>
<evidence type="ECO:0000256" key="6">
    <source>
        <dbReference type="SAM" id="Phobius"/>
    </source>
</evidence>
<dbReference type="PANTHER" id="PTHR30287">
    <property type="entry name" value="MEMBRANE COMPONENT OF PREDICTED ABC SUPERFAMILY METABOLITE UPTAKE TRANSPORTER"/>
    <property type="match status" value="1"/>
</dbReference>
<reference evidence="9 10" key="1">
    <citation type="submission" date="2024-04" db="EMBL/GenBank/DDBJ databases">
        <title>Draft genome sequence of Pseudophaeobacter arcticus NBRC 116598.</title>
        <authorList>
            <person name="Miyakawa T."/>
            <person name="Kusuya Y."/>
            <person name="Miura T."/>
        </authorList>
    </citation>
    <scope>NUCLEOTIDE SEQUENCE [LARGE SCALE GENOMIC DNA]</scope>
    <source>
        <strain evidence="9 10">SU-CL00105</strain>
    </source>
</reference>
<evidence type="ECO:0000256" key="5">
    <source>
        <dbReference type="ARBA" id="ARBA00023136"/>
    </source>
</evidence>
<feature type="transmembrane region" description="Helical" evidence="6">
    <location>
        <begin position="684"/>
        <end position="702"/>
    </location>
</feature>
<feature type="transmembrane region" description="Helical" evidence="6">
    <location>
        <begin position="233"/>
        <end position="253"/>
    </location>
</feature>
<gene>
    <name evidence="9" type="ORF">NBRC116598_36220</name>
</gene>
<proteinExistence type="predicted"/>
<dbReference type="PANTHER" id="PTHR30287:SF2">
    <property type="entry name" value="BLL1001 PROTEIN"/>
    <property type="match status" value="1"/>
</dbReference>
<dbReference type="InterPro" id="IPR003838">
    <property type="entry name" value="ABC3_permease_C"/>
</dbReference>
<dbReference type="Pfam" id="PF02687">
    <property type="entry name" value="FtsX"/>
    <property type="match status" value="2"/>
</dbReference>
<feature type="transmembrane region" description="Helical" evidence="6">
    <location>
        <begin position="336"/>
        <end position="362"/>
    </location>
</feature>
<keyword evidence="10" id="KW-1185">Reference proteome</keyword>
<dbReference type="Proteomes" id="UP001441944">
    <property type="component" value="Unassembled WGS sequence"/>
</dbReference>
<dbReference type="InterPro" id="IPR025857">
    <property type="entry name" value="MacB_PCD"/>
</dbReference>
<evidence type="ECO:0000313" key="9">
    <source>
        <dbReference type="EMBL" id="GAA6198177.1"/>
    </source>
</evidence>
<dbReference type="RefSeq" id="WP_353401971.1">
    <property type="nucleotide sequence ID" value="NZ_BAABWU010000019.1"/>
</dbReference>
<evidence type="ECO:0000313" key="10">
    <source>
        <dbReference type="Proteomes" id="UP001441944"/>
    </source>
</evidence>
<sequence length="812" mass="88435">MTGPALLALLSHWRQHRFQLAALIVGLALATALWMAVQAINSQAKASYAKAANYARQIDRPSLVSATNNLTVSDYVSLKRSGWKLSPILTGNIKVAGQSIEITGVDLLSPPPISGIMPPEMTAQDMTAQDGEILISMLRPPGGLLLHPQTAQRIAAEFPALTLHRSAELPPGHAIGDISVVSRLLDAPKTLTRLIYLPSTPPHPSALQTLPDHIQFEAANASRVEPGTLTESFHLNLTAFGFLSFVVGLFIVQGTIGLAMEQRRGLFRTLRCLGLPFANLVLILLIEITFIAFISAFIGLIIGYFIAASLLPGVAVTLSGLYGVEVDNGLTLQPAWVLSGLAMTLLGAAVASGYSFFTLWHLPILQAPSTQARGQQILRNFNGWARAGVGLLGIGALSLLLWGGLNGGFAFLGCLMLGTALLLPFCLWHILQAGQRLTHHPLGHWLWADARAQLPGLSLALMALMLALATNIGVGTMVSSFRLTFTGWLDQRLSSELYVTARDDAQGAALEQWLAQKDLRVLPIRSQVLRDPAGQISIYGVRDDPTYRDHWPMLESQPRAWDLLATGQGILISEQLARRRNLSLGDTILLPQGWPSNILGIYSDYGNPHGQAIVSMAQLLRNAPEAPNQRFGLRLDARDVPALIEEIQETFDLDRENLVEQGKLKAASQQVFDQTFRVTDSLKLLTLGVASFAIFTSLATLWSQRLPQLGPIWAIGVSRRTLAQIDILRSLLMAGLTALLALPLGLVLSWALLVVINTEAFGWRLPIYLFPLDWLWLVILSLLAALLAALLPAWRLFRLQPSALLKVFSSER</sequence>
<feature type="transmembrane region" description="Helical" evidence="6">
    <location>
        <begin position="383"/>
        <end position="403"/>
    </location>
</feature>
<feature type="domain" description="MacB-like periplasmic core" evidence="8">
    <location>
        <begin position="459"/>
        <end position="648"/>
    </location>
</feature>
<comment type="caution">
    <text evidence="9">The sequence shown here is derived from an EMBL/GenBank/DDBJ whole genome shotgun (WGS) entry which is preliminary data.</text>
</comment>
<evidence type="ECO:0000256" key="1">
    <source>
        <dbReference type="ARBA" id="ARBA00004651"/>
    </source>
</evidence>
<feature type="transmembrane region" description="Helical" evidence="6">
    <location>
        <begin position="20"/>
        <end position="40"/>
    </location>
</feature>
<dbReference type="InterPro" id="IPR038766">
    <property type="entry name" value="Membrane_comp_ABC_pdt"/>
</dbReference>
<dbReference type="EMBL" id="BAABWU010000019">
    <property type="protein sequence ID" value="GAA6198177.1"/>
    <property type="molecule type" value="Genomic_DNA"/>
</dbReference>
<organism evidence="9 10">
    <name type="scientific">Pseudophaeobacter arcticus</name>
    <dbReference type="NCBI Taxonomy" id="385492"/>
    <lineage>
        <taxon>Bacteria</taxon>
        <taxon>Pseudomonadati</taxon>
        <taxon>Pseudomonadota</taxon>
        <taxon>Alphaproteobacteria</taxon>
        <taxon>Rhodobacterales</taxon>
        <taxon>Paracoccaceae</taxon>
        <taxon>Pseudophaeobacter</taxon>
    </lineage>
</organism>
<accession>A0ABQ0AQL6</accession>
<feature type="domain" description="ABC3 transporter permease C-terminal" evidence="7">
    <location>
        <begin position="239"/>
        <end position="359"/>
    </location>
</feature>
<evidence type="ECO:0000256" key="4">
    <source>
        <dbReference type="ARBA" id="ARBA00022989"/>
    </source>
</evidence>
<feature type="transmembrane region" description="Helical" evidence="6">
    <location>
        <begin position="730"/>
        <end position="754"/>
    </location>
</feature>
<evidence type="ECO:0000259" key="8">
    <source>
        <dbReference type="Pfam" id="PF12704"/>
    </source>
</evidence>
<feature type="transmembrane region" description="Helical" evidence="6">
    <location>
        <begin position="409"/>
        <end position="431"/>
    </location>
</feature>
<feature type="transmembrane region" description="Helical" evidence="6">
    <location>
        <begin position="774"/>
        <end position="797"/>
    </location>
</feature>
<name>A0ABQ0AQL6_9RHOB</name>
<evidence type="ECO:0000259" key="7">
    <source>
        <dbReference type="Pfam" id="PF02687"/>
    </source>
</evidence>
<feature type="transmembrane region" description="Helical" evidence="6">
    <location>
        <begin position="452"/>
        <end position="474"/>
    </location>
</feature>
<keyword evidence="5 6" id="KW-0472">Membrane</keyword>
<keyword evidence="3 6" id="KW-0812">Transmembrane</keyword>
<feature type="transmembrane region" description="Helical" evidence="6">
    <location>
        <begin position="301"/>
        <end position="324"/>
    </location>
</feature>
<keyword evidence="4 6" id="KW-1133">Transmembrane helix</keyword>
<feature type="transmembrane region" description="Helical" evidence="6">
    <location>
        <begin position="273"/>
        <end position="294"/>
    </location>
</feature>
<evidence type="ECO:0000256" key="2">
    <source>
        <dbReference type="ARBA" id="ARBA00022475"/>
    </source>
</evidence>
<feature type="domain" description="ABC3 transporter permease C-terminal" evidence="7">
    <location>
        <begin position="684"/>
        <end position="801"/>
    </location>
</feature>
<evidence type="ECO:0000256" key="3">
    <source>
        <dbReference type="ARBA" id="ARBA00022692"/>
    </source>
</evidence>